<dbReference type="InterPro" id="IPR000218">
    <property type="entry name" value="Ribosomal_uL14"/>
</dbReference>
<evidence type="ECO:0000256" key="18">
    <source>
        <dbReference type="ARBA" id="ARBA00040118"/>
    </source>
</evidence>
<evidence type="ECO:0000256" key="4">
    <source>
        <dbReference type="ARBA" id="ARBA00007596"/>
    </source>
</evidence>
<dbReference type="Pfam" id="PF09439">
    <property type="entry name" value="SRPRB"/>
    <property type="match status" value="1"/>
</dbReference>
<dbReference type="InterPro" id="IPR036853">
    <property type="entry name" value="Ribosomal_uL14_sf"/>
</dbReference>
<keyword evidence="8" id="KW-0547">Nucleotide-binding</keyword>
<dbReference type="Gene3D" id="2.20.28.120">
    <property type="entry name" value="Ribosomal protein L33"/>
    <property type="match status" value="1"/>
</dbReference>
<dbReference type="GO" id="GO:0005525">
    <property type="term" value="F:GTP binding"/>
    <property type="evidence" value="ECO:0007669"/>
    <property type="project" value="UniProtKB-KW"/>
</dbReference>
<dbReference type="Pfam" id="PF00238">
    <property type="entry name" value="Ribosomal_L14"/>
    <property type="match status" value="1"/>
</dbReference>
<evidence type="ECO:0000256" key="12">
    <source>
        <dbReference type="ARBA" id="ARBA00022989"/>
    </source>
</evidence>
<proteinExistence type="inferred from homology"/>
<evidence type="ECO:0000256" key="10">
    <source>
        <dbReference type="ARBA" id="ARBA00022946"/>
    </source>
</evidence>
<evidence type="ECO:0000313" key="22">
    <source>
        <dbReference type="Proteomes" id="UP000280834"/>
    </source>
</evidence>
<evidence type="ECO:0000256" key="14">
    <source>
        <dbReference type="ARBA" id="ARBA00023134"/>
    </source>
</evidence>
<reference evidence="23" key="1">
    <citation type="submission" date="2017-02" db="UniProtKB">
        <authorList>
            <consortium name="WormBaseParasite"/>
        </authorList>
    </citation>
    <scope>IDENTIFICATION</scope>
</reference>
<gene>
    <name evidence="21" type="ORF">BTMF_LOCUS6987</name>
</gene>
<dbReference type="Gene3D" id="2.40.150.20">
    <property type="entry name" value="Ribosomal protein L14"/>
    <property type="match status" value="1"/>
</dbReference>
<evidence type="ECO:0000256" key="15">
    <source>
        <dbReference type="ARBA" id="ARBA00023136"/>
    </source>
</evidence>
<keyword evidence="14" id="KW-0342">GTP-binding</keyword>
<evidence type="ECO:0000313" key="23">
    <source>
        <dbReference type="WBParaSite" id="BTMF_0000893601-mRNA-1"/>
    </source>
</evidence>
<name>A0A0R3QMK1_9BILA</name>
<dbReference type="WBParaSite" id="BTMF_0000893601-mRNA-1">
    <property type="protein sequence ID" value="BTMF_0000893601-mRNA-1"/>
    <property type="gene ID" value="BTMF_0000893601"/>
</dbReference>
<keyword evidence="16" id="KW-0675">Receptor</keyword>
<dbReference type="CDD" id="cd00337">
    <property type="entry name" value="Ribosomal_uL14"/>
    <property type="match status" value="1"/>
</dbReference>
<organism evidence="23">
    <name type="scientific">Brugia timori</name>
    <dbReference type="NCBI Taxonomy" id="42155"/>
    <lineage>
        <taxon>Eukaryota</taxon>
        <taxon>Metazoa</taxon>
        <taxon>Ecdysozoa</taxon>
        <taxon>Nematoda</taxon>
        <taxon>Chromadorea</taxon>
        <taxon>Rhabditida</taxon>
        <taxon>Spirurina</taxon>
        <taxon>Spiruromorpha</taxon>
        <taxon>Filarioidea</taxon>
        <taxon>Onchocercidae</taxon>
        <taxon>Brugia</taxon>
    </lineage>
</organism>
<dbReference type="STRING" id="42155.A0A0R3QMK1"/>
<comment type="similarity">
    <text evidence="4">Belongs to the bacterial ribosomal protein bL33 family.</text>
</comment>
<keyword evidence="15 20" id="KW-0472">Membrane</keyword>
<dbReference type="Gene3D" id="3.40.50.300">
    <property type="entry name" value="P-loop containing nucleotide triphosphate hydrolases"/>
    <property type="match status" value="1"/>
</dbReference>
<keyword evidence="17" id="KW-0687">Ribonucleoprotein</keyword>
<evidence type="ECO:0000256" key="19">
    <source>
        <dbReference type="ARBA" id="ARBA00042938"/>
    </source>
</evidence>
<protein>
    <recommendedName>
        <fullName evidence="18">Large ribosomal subunit protein uL14m</fullName>
    </recommendedName>
    <alternativeName>
        <fullName evidence="19">39S ribosomal protein L14, mitochondrial</fullName>
    </alternativeName>
    <alternativeName>
        <fullName evidence="6">Signal recognition particle receptor subunit beta</fullName>
    </alternativeName>
</protein>
<dbReference type="Proteomes" id="UP000280834">
    <property type="component" value="Unassembled WGS sequence"/>
</dbReference>
<evidence type="ECO:0000256" key="20">
    <source>
        <dbReference type="SAM" id="Phobius"/>
    </source>
</evidence>
<dbReference type="GO" id="GO:0005840">
    <property type="term" value="C:ribosome"/>
    <property type="evidence" value="ECO:0007669"/>
    <property type="project" value="UniProtKB-KW"/>
</dbReference>
<dbReference type="PANTHER" id="PTHR21037">
    <property type="entry name" value="39S RIBOSOMAL PROTEIN L14, MITOCHONDRIAL"/>
    <property type="match status" value="1"/>
</dbReference>
<dbReference type="AlphaFoldDB" id="A0A0R3QMK1"/>
<keyword evidence="12 20" id="KW-1133">Transmembrane helix</keyword>
<dbReference type="SMART" id="SM01374">
    <property type="entry name" value="Ribosomal_L14"/>
    <property type="match status" value="1"/>
</dbReference>
<dbReference type="InterPro" id="IPR040807">
    <property type="entry name" value="DUF5522"/>
</dbReference>
<dbReference type="GO" id="GO:0005739">
    <property type="term" value="C:mitochondrion"/>
    <property type="evidence" value="ECO:0007669"/>
    <property type="project" value="UniProtKB-SubCell"/>
</dbReference>
<keyword evidence="7 20" id="KW-0812">Transmembrane</keyword>
<accession>A0A0R3QMK1</accession>
<evidence type="ECO:0000256" key="3">
    <source>
        <dbReference type="ARBA" id="ARBA00005619"/>
    </source>
</evidence>
<evidence type="ECO:0000256" key="6">
    <source>
        <dbReference type="ARBA" id="ARBA00020256"/>
    </source>
</evidence>
<evidence type="ECO:0000313" key="21">
    <source>
        <dbReference type="EMBL" id="VDO23217.1"/>
    </source>
</evidence>
<evidence type="ECO:0000256" key="7">
    <source>
        <dbReference type="ARBA" id="ARBA00022692"/>
    </source>
</evidence>
<sequence>MPPKSKYVIVQLASVISGSTRIWIRERAADKFRGIFYDPAIGREVLFEEKQKVKGKTTLPEMEDQIRNELVDYNRFSITLGVWVAIVVVFISVLAYILKRRLSSGKTVLIVGLCDSGKTVLFSKLINPEYSPETYTSLKENRCEDVSVTSDRLVTLVDFPGSEKLRKKLFGNYLQKNRNSLKGIVFVIDSSTFSRKSRDVAAFFYDVLYESEKKVPVLVACNKQNCPLAKSSQAVRTALEREFGYINGTREAALDSTDGVARKRTLTNTGKCFSWDDLPLLRLDFIECFVKKENGDVGDKQCDIGAIQAWIAALVGSMLTVVAYKTMLPLAAYNIQRCTVPDTCLHIPKALASGRWWPQPLIALFGMECIMVSFEKHFRRDIYYCRSSMFSCFTDVRKLENSNSSKEMEQITAANGATIFTSTQSEATLPDIIGSKSSFPELSFETAAPVYAKPRGTGKNIYKTEIGEDGQLVANYVLFEDSMKKAKVVWQTYAGMTTEERDIYMAHLKAIRERRLSYNDPKKGFLVMTVSQHLLRGKCCGSGCRHCPYQHENAALQIKKSKVWNGAFYIHELSRHRTRPPSTGIERRTRLLVVDNSALGKEANTSGKLAYCIDVYKPGGRKKHMPHATLGDKILVAIRGEMKQAFVVGAKIDVNYRKHGIPSTDTNNIVLLDDEGNPLGTRVLMPIPAILQRKRANLQFSKILSIATKYF</sequence>
<evidence type="ECO:0000256" key="8">
    <source>
        <dbReference type="ARBA" id="ARBA00022741"/>
    </source>
</evidence>
<dbReference type="EMBL" id="UZAG01015768">
    <property type="protein sequence ID" value="VDO23217.1"/>
    <property type="molecule type" value="Genomic_DNA"/>
</dbReference>
<evidence type="ECO:0000256" key="13">
    <source>
        <dbReference type="ARBA" id="ARBA00023128"/>
    </source>
</evidence>
<dbReference type="SUPFAM" id="SSF50193">
    <property type="entry name" value="Ribosomal protein L14"/>
    <property type="match status" value="1"/>
</dbReference>
<evidence type="ECO:0000256" key="5">
    <source>
        <dbReference type="ARBA" id="ARBA00010745"/>
    </source>
</evidence>
<dbReference type="PANTHER" id="PTHR21037:SF2">
    <property type="entry name" value="SIMILAR TO NOVEL PROTEIN"/>
    <property type="match status" value="1"/>
</dbReference>
<evidence type="ECO:0000256" key="17">
    <source>
        <dbReference type="ARBA" id="ARBA00023274"/>
    </source>
</evidence>
<dbReference type="CDD" id="cd04105">
    <property type="entry name" value="SR_beta"/>
    <property type="match status" value="1"/>
</dbReference>
<keyword evidence="10" id="KW-0809">Transit peptide</keyword>
<dbReference type="InterPro" id="IPR038584">
    <property type="entry name" value="Ribosomal_bL33_sf"/>
</dbReference>
<dbReference type="GO" id="GO:0006412">
    <property type="term" value="P:translation"/>
    <property type="evidence" value="ECO:0007669"/>
    <property type="project" value="InterPro"/>
</dbReference>
<feature type="transmembrane region" description="Helical" evidence="20">
    <location>
        <begin position="76"/>
        <end position="98"/>
    </location>
</feature>
<evidence type="ECO:0000256" key="1">
    <source>
        <dbReference type="ARBA" id="ARBA00004173"/>
    </source>
</evidence>
<dbReference type="GO" id="GO:1990904">
    <property type="term" value="C:ribonucleoprotein complex"/>
    <property type="evidence" value="ECO:0007669"/>
    <property type="project" value="UniProtKB-KW"/>
</dbReference>
<reference evidence="21 22" key="2">
    <citation type="submission" date="2018-11" db="EMBL/GenBank/DDBJ databases">
        <authorList>
            <consortium name="Pathogen Informatics"/>
        </authorList>
    </citation>
    <scope>NUCLEOTIDE SEQUENCE [LARGE SCALE GENOMIC DNA]</scope>
</reference>
<evidence type="ECO:0000256" key="2">
    <source>
        <dbReference type="ARBA" id="ARBA00004389"/>
    </source>
</evidence>
<keyword evidence="22" id="KW-1185">Reference proteome</keyword>
<evidence type="ECO:0000256" key="16">
    <source>
        <dbReference type="ARBA" id="ARBA00023170"/>
    </source>
</evidence>
<comment type="subcellular location">
    <subcellularLocation>
        <location evidence="2">Endoplasmic reticulum membrane</location>
        <topology evidence="2">Single-pass membrane protein</topology>
    </subcellularLocation>
    <subcellularLocation>
        <location evidence="1">Mitochondrion</location>
    </subcellularLocation>
</comment>
<dbReference type="Pfam" id="PF17653">
    <property type="entry name" value="DUF5522"/>
    <property type="match status" value="1"/>
</dbReference>
<dbReference type="InterPro" id="IPR027417">
    <property type="entry name" value="P-loop_NTPase"/>
</dbReference>
<evidence type="ECO:0000256" key="9">
    <source>
        <dbReference type="ARBA" id="ARBA00022824"/>
    </source>
</evidence>
<comment type="similarity">
    <text evidence="5">Belongs to the universal ribosomal protein uL14 family.</text>
</comment>
<comment type="similarity">
    <text evidence="3">Belongs to the SRP receptor beta subunit family.</text>
</comment>
<keyword evidence="13" id="KW-0496">Mitochondrion</keyword>
<keyword evidence="11" id="KW-0689">Ribosomal protein</keyword>
<dbReference type="SUPFAM" id="SSF52540">
    <property type="entry name" value="P-loop containing nucleoside triphosphate hydrolases"/>
    <property type="match status" value="1"/>
</dbReference>
<dbReference type="GO" id="GO:0003735">
    <property type="term" value="F:structural constituent of ribosome"/>
    <property type="evidence" value="ECO:0007669"/>
    <property type="project" value="InterPro"/>
</dbReference>
<dbReference type="HAMAP" id="MF_01367">
    <property type="entry name" value="Ribosomal_uL14"/>
    <property type="match status" value="1"/>
</dbReference>
<dbReference type="GO" id="GO:0005789">
    <property type="term" value="C:endoplasmic reticulum membrane"/>
    <property type="evidence" value="ECO:0007669"/>
    <property type="project" value="UniProtKB-SubCell"/>
</dbReference>
<dbReference type="InterPro" id="IPR019009">
    <property type="entry name" value="SRP_receptor_beta_su"/>
</dbReference>
<keyword evidence="9" id="KW-0256">Endoplasmic reticulum</keyword>
<evidence type="ECO:0000256" key="11">
    <source>
        <dbReference type="ARBA" id="ARBA00022980"/>
    </source>
</evidence>